<feature type="transmembrane region" description="Helical" evidence="2">
    <location>
        <begin position="400"/>
        <end position="420"/>
    </location>
</feature>
<dbReference type="SUPFAM" id="SSF102405">
    <property type="entry name" value="MCP/YpsA-like"/>
    <property type="match status" value="1"/>
</dbReference>
<accession>A0ABX5P5P9</accession>
<evidence type="ECO:0008006" key="5">
    <source>
        <dbReference type="Google" id="ProtNLM"/>
    </source>
</evidence>
<proteinExistence type="predicted"/>
<evidence type="ECO:0000313" key="4">
    <source>
        <dbReference type="Proteomes" id="UP000248116"/>
    </source>
</evidence>
<protein>
    <recommendedName>
        <fullName evidence="5">SMODS and SLOG-associating 2TM effector domain-containing protein</fullName>
    </recommendedName>
</protein>
<feature type="region of interest" description="Disordered" evidence="1">
    <location>
        <begin position="307"/>
        <end position="327"/>
    </location>
</feature>
<dbReference type="Gene3D" id="3.40.50.450">
    <property type="match status" value="1"/>
</dbReference>
<dbReference type="Proteomes" id="UP000248116">
    <property type="component" value="Unassembled WGS sequence"/>
</dbReference>
<dbReference type="RefSeq" id="WP_133250252.1">
    <property type="nucleotide sequence ID" value="NZ_PRCW01000031.1"/>
</dbReference>
<evidence type="ECO:0000313" key="3">
    <source>
        <dbReference type="EMBL" id="PYD48509.1"/>
    </source>
</evidence>
<evidence type="ECO:0000256" key="2">
    <source>
        <dbReference type="SAM" id="Phobius"/>
    </source>
</evidence>
<name>A0ABX5P5P9_9PROT</name>
<reference evidence="3 4" key="1">
    <citation type="submission" date="2018-02" db="EMBL/GenBank/DDBJ databases">
        <authorList>
            <person name="Skraban J."/>
            <person name="Trcek J."/>
        </authorList>
    </citation>
    <scope>NUCLEOTIDE SEQUENCE [LARGE SCALE GENOMIC DNA]</scope>
    <source>
        <strain evidence="3 4">AV446</strain>
    </source>
</reference>
<evidence type="ECO:0000256" key="1">
    <source>
        <dbReference type="SAM" id="MobiDB-lite"/>
    </source>
</evidence>
<keyword evidence="2" id="KW-0472">Membrane</keyword>
<keyword evidence="4" id="KW-1185">Reference proteome</keyword>
<sequence>MLEALTLPIIVGVSGHRDIHPGAVQAVGAHVRDILSALSSLYPDNLCVLSALAEGADQMVAETALELGLPLVCVLPMDRVAYRATMTDDDARRRMDALYDHPRTALRFALPPVEAADQGDVLQYEQLGVFLARQSHILLALWDGTDPDPRSRRNARPRSEKRGGTAHVVSIRTSGEFGDVGVDMFRASRIFSSRLPRLELARCGPILQINTPRATATQDAVAQAGNVRWWSDLSTEQAGGKLPDLRAEPLWETLTVQSPARTWAEILRARMPPDFRFICEARAALAEIRADAPHLCHESASYLMPAPQDVSTSKPKEASGAEAPGLVAQDPNLGRVRDTFAAADTLSSQSQQFLLGDWAPGLPWKRSAPGRTRLGSLFWFAAAVPLSAICFEVYCEFGKNPALLAGYAGILALATGFYWLRVRRRQWQNLYQDHRALAEALRVQFFWGLSGVPVSVSDNYMRQHEGELGWIRLALRGPSLLAMASALRRTAVPRQGVRQHWIEDQRIYFDRRIRQYKNAFRFSQSAVRLLIGALVTVVVGLLAAQMILGRELSEEWPEWAREMPSVIIGVLPALAAFFLAFRELRLFEEHLHAYGQAASVFDHARRQSEDLEDMLQKNPGDPFVEEEWRNLMIVLGKESLAENAAWIQTHRAHPVTAKLG</sequence>
<feature type="transmembrane region" description="Helical" evidence="2">
    <location>
        <begin position="526"/>
        <end position="548"/>
    </location>
</feature>
<keyword evidence="2" id="KW-1133">Transmembrane helix</keyword>
<comment type="caution">
    <text evidence="3">The sequence shown here is derived from an EMBL/GenBank/DDBJ whole genome shotgun (WGS) entry which is preliminary data.</text>
</comment>
<dbReference type="EMBL" id="PRCW01000031">
    <property type="protein sequence ID" value="PYD48509.1"/>
    <property type="molecule type" value="Genomic_DNA"/>
</dbReference>
<feature type="transmembrane region" description="Helical" evidence="2">
    <location>
        <begin position="563"/>
        <end position="581"/>
    </location>
</feature>
<gene>
    <name evidence="3" type="ORF">C3920_04185</name>
</gene>
<keyword evidence="2" id="KW-0812">Transmembrane</keyword>
<organism evidence="3 4">
    <name type="scientific">Novacetimonas pomaceti</name>
    <dbReference type="NCBI Taxonomy" id="2021998"/>
    <lineage>
        <taxon>Bacteria</taxon>
        <taxon>Pseudomonadati</taxon>
        <taxon>Pseudomonadota</taxon>
        <taxon>Alphaproteobacteria</taxon>
        <taxon>Acetobacterales</taxon>
        <taxon>Acetobacteraceae</taxon>
        <taxon>Novacetimonas</taxon>
    </lineage>
</organism>